<evidence type="ECO:0000313" key="2">
    <source>
        <dbReference type="EMBL" id="MBA2895677.1"/>
    </source>
</evidence>
<keyword evidence="1" id="KW-0812">Transmembrane</keyword>
<accession>A0A7W0CQY9</accession>
<dbReference type="AlphaFoldDB" id="A0A7W0CQY9"/>
<keyword evidence="1" id="KW-0472">Membrane</keyword>
<gene>
    <name evidence="2" type="ORF">HNR30_007063</name>
</gene>
<protein>
    <submittedName>
        <fullName evidence="2">Uncharacterized protein</fullName>
    </submittedName>
</protein>
<dbReference type="RefSeq" id="WP_181614388.1">
    <property type="nucleotide sequence ID" value="NZ_BAABAM010000011.1"/>
</dbReference>
<keyword evidence="3" id="KW-1185">Reference proteome</keyword>
<evidence type="ECO:0000313" key="3">
    <source>
        <dbReference type="Proteomes" id="UP000530928"/>
    </source>
</evidence>
<sequence length="187" mass="20613">MALQEPPKTLAPRTKHARRTLWIGGITISLALAIIPPWVDSTKIFIQVGIIVGLVGFCIALLVEQSTKLDQAIVEMRTQMERQAAELTTALREVSPVIAAPPLCKDFVDGYVAAYQSIDRRGDIDVFSDIRQSKSSELLDCLHDLSNGAIIVSIDGPYSVRARPFDDVLHYRAVSMGPFEFWTGPFG</sequence>
<reference evidence="2 3" key="1">
    <citation type="submission" date="2020-07" db="EMBL/GenBank/DDBJ databases">
        <title>Genomic Encyclopedia of Type Strains, Phase IV (KMG-IV): sequencing the most valuable type-strain genomes for metagenomic binning, comparative biology and taxonomic classification.</title>
        <authorList>
            <person name="Goeker M."/>
        </authorList>
    </citation>
    <scope>NUCLEOTIDE SEQUENCE [LARGE SCALE GENOMIC DNA]</scope>
    <source>
        <strain evidence="2 3">DSM 45533</strain>
    </source>
</reference>
<dbReference type="EMBL" id="JACDUR010000007">
    <property type="protein sequence ID" value="MBA2895677.1"/>
    <property type="molecule type" value="Genomic_DNA"/>
</dbReference>
<feature type="transmembrane region" description="Helical" evidence="1">
    <location>
        <begin position="44"/>
        <end position="63"/>
    </location>
</feature>
<name>A0A7W0CQY9_9ACTN</name>
<keyword evidence="1" id="KW-1133">Transmembrane helix</keyword>
<organism evidence="2 3">
    <name type="scientific">Nonomuraea soli</name>
    <dbReference type="NCBI Taxonomy" id="1032476"/>
    <lineage>
        <taxon>Bacteria</taxon>
        <taxon>Bacillati</taxon>
        <taxon>Actinomycetota</taxon>
        <taxon>Actinomycetes</taxon>
        <taxon>Streptosporangiales</taxon>
        <taxon>Streptosporangiaceae</taxon>
        <taxon>Nonomuraea</taxon>
    </lineage>
</organism>
<proteinExistence type="predicted"/>
<comment type="caution">
    <text evidence="2">The sequence shown here is derived from an EMBL/GenBank/DDBJ whole genome shotgun (WGS) entry which is preliminary data.</text>
</comment>
<dbReference type="Proteomes" id="UP000530928">
    <property type="component" value="Unassembled WGS sequence"/>
</dbReference>
<evidence type="ECO:0000256" key="1">
    <source>
        <dbReference type="SAM" id="Phobius"/>
    </source>
</evidence>
<feature type="transmembrane region" description="Helical" evidence="1">
    <location>
        <begin position="21"/>
        <end position="38"/>
    </location>
</feature>